<evidence type="ECO:0000256" key="10">
    <source>
        <dbReference type="SAM" id="MobiDB-lite"/>
    </source>
</evidence>
<dbReference type="Proteomes" id="UP001652621">
    <property type="component" value="Unplaced"/>
</dbReference>
<sequence length="854" mass="95681">MKMSRRKFHEKFESCNSAMLRRGTGEPLDYCELSDQDSQALQLKKTPHPIFELFGFDPSSPGSPSYQAARRHDIICSTNSTALSCNTRAEIRKCPSPQTSTTLATNSNDSCGGNMTLGPRSFVSVSSTTLTYNLLHRLLASLLWQVTASTVIAMLTTLLYCIGQVEGVAATTTTNVPLLIWEQQNPTISSLQHPPIYTLSTQPAAGSSSINGSNKKGHKNAHSRLNGSGNNSPNITGGPSRNFNTTTRTTTTSSTEITILNDVSAMATTSVYGSSFTTPTSPSTVHQNYGDHKRLQDNNVVGHDADEDMAALIPYLNGTNGRNVSQANGNAITLDDISEEEASEYIFDRTDVRIIFITLYTMVFCCCFFGNLLVILVVTLSRRLRSITNFFLANLALADFCVGLFCVMQNLSIYLIDSWVFGEFLCRMYQFVHSLSYTASIFILVVICMERYFAIVHPITCKQILTAARLRMVILTVWITSAVYSTPKFVFSKTIKNVHTESGREEEICVLDRKMFNSKWLDMINFGLLYCIPLLVMTVLYSKIAIALWRSSRGLSHHLAQQENSMGMHNSMYHHHHQHQHHNHAHANNHHLHNIHQLEQQSTTSTPLSVGSSGAPSTLSRKESCKYEKRGVNITESQVSLDADRPVVSACRKTSFYQHHPHHHNNHLSQQQQQQTSAASQATILTSGGHHQHHYPPTARSHLHHSHNSHHSLHGGGSQRVSHISHSSNNVLRARRGVVRMLIIFVLTFALCNLPYHARKMWQYWSRSYRGDSNFNALLTPLTFLVTYFNSGINPLLYAFLSRNFRKGMRELLMCSWRKSKTKSSTNSSMHHKRQAIQTHSLPTDTTHIGNDQL</sequence>
<reference evidence="14" key="1">
    <citation type="submission" date="2025-08" db="UniProtKB">
        <authorList>
            <consortium name="RefSeq"/>
        </authorList>
    </citation>
    <scope>IDENTIFICATION</scope>
    <source>
        <strain evidence="14">Aabys</strain>
        <tissue evidence="14">Whole body</tissue>
    </source>
</reference>
<proteinExistence type="inferred from homology"/>
<dbReference type="PANTHER" id="PTHR24243:SF224">
    <property type="entry name" value="G-PROTEIN COUPLED RECEPTOR 19-RELATED"/>
    <property type="match status" value="1"/>
</dbReference>
<evidence type="ECO:0000256" key="3">
    <source>
        <dbReference type="ARBA" id="ARBA00022692"/>
    </source>
</evidence>
<evidence type="ECO:0000256" key="11">
    <source>
        <dbReference type="SAM" id="Phobius"/>
    </source>
</evidence>
<comment type="similarity">
    <text evidence="2 9">Belongs to the G-protein coupled receptor 1 family.</text>
</comment>
<keyword evidence="8 9" id="KW-0807">Transducer</keyword>
<dbReference type="CDD" id="cd15012">
    <property type="entry name" value="7tmA_Trissin_R"/>
    <property type="match status" value="1"/>
</dbReference>
<keyword evidence="3 9" id="KW-0812">Transmembrane</keyword>
<feature type="region of interest" description="Disordered" evidence="10">
    <location>
        <begin position="598"/>
        <end position="625"/>
    </location>
</feature>
<evidence type="ECO:0000256" key="1">
    <source>
        <dbReference type="ARBA" id="ARBA00004141"/>
    </source>
</evidence>
<evidence type="ECO:0000256" key="6">
    <source>
        <dbReference type="ARBA" id="ARBA00023136"/>
    </source>
</evidence>
<dbReference type="PROSITE" id="PS50262">
    <property type="entry name" value="G_PROTEIN_RECEP_F1_2"/>
    <property type="match status" value="1"/>
</dbReference>
<feature type="transmembrane region" description="Helical" evidence="11">
    <location>
        <begin position="470"/>
        <end position="487"/>
    </location>
</feature>
<feature type="compositionally biased region" description="Basic residues" evidence="10">
    <location>
        <begin position="701"/>
        <end position="713"/>
    </location>
</feature>
<feature type="transmembrane region" description="Helical" evidence="11">
    <location>
        <begin position="428"/>
        <end position="449"/>
    </location>
</feature>
<dbReference type="GeneID" id="101887609"/>
<evidence type="ECO:0000256" key="2">
    <source>
        <dbReference type="ARBA" id="ARBA00010663"/>
    </source>
</evidence>
<dbReference type="PANTHER" id="PTHR24243">
    <property type="entry name" value="G-PROTEIN COUPLED RECEPTOR"/>
    <property type="match status" value="1"/>
</dbReference>
<dbReference type="RefSeq" id="XP_058985509.1">
    <property type="nucleotide sequence ID" value="XM_059129526.1"/>
</dbReference>
<evidence type="ECO:0000313" key="13">
    <source>
        <dbReference type="Proteomes" id="UP001652621"/>
    </source>
</evidence>
<keyword evidence="6 11" id="KW-0472">Membrane</keyword>
<dbReference type="Gene3D" id="1.20.1070.10">
    <property type="entry name" value="Rhodopsin 7-helix transmembrane proteins"/>
    <property type="match status" value="2"/>
</dbReference>
<organism evidence="13 14">
    <name type="scientific">Musca domestica</name>
    <name type="common">House fly</name>
    <dbReference type="NCBI Taxonomy" id="7370"/>
    <lineage>
        <taxon>Eukaryota</taxon>
        <taxon>Metazoa</taxon>
        <taxon>Ecdysozoa</taxon>
        <taxon>Arthropoda</taxon>
        <taxon>Hexapoda</taxon>
        <taxon>Insecta</taxon>
        <taxon>Pterygota</taxon>
        <taxon>Neoptera</taxon>
        <taxon>Endopterygota</taxon>
        <taxon>Diptera</taxon>
        <taxon>Brachycera</taxon>
        <taxon>Muscomorpha</taxon>
        <taxon>Muscoidea</taxon>
        <taxon>Muscidae</taxon>
        <taxon>Musca</taxon>
    </lineage>
</organism>
<keyword evidence="5 9" id="KW-0297">G-protein coupled receptor</keyword>
<comment type="subcellular location">
    <subcellularLocation>
        <location evidence="1">Membrane</location>
        <topology evidence="1">Multi-pass membrane protein</topology>
    </subcellularLocation>
</comment>
<feature type="region of interest" description="Disordered" evidence="10">
    <location>
        <begin position="822"/>
        <end position="854"/>
    </location>
</feature>
<feature type="compositionally biased region" description="Low complexity" evidence="10">
    <location>
        <begin position="667"/>
        <end position="683"/>
    </location>
</feature>
<dbReference type="PROSITE" id="PS00237">
    <property type="entry name" value="G_PROTEIN_RECEP_F1_1"/>
    <property type="match status" value="1"/>
</dbReference>
<keyword evidence="13" id="KW-1185">Reference proteome</keyword>
<feature type="compositionally biased region" description="Polar residues" evidence="10">
    <location>
        <begin position="602"/>
        <end position="619"/>
    </location>
</feature>
<dbReference type="SUPFAM" id="SSF81321">
    <property type="entry name" value="Family A G protein-coupled receptor-like"/>
    <property type="match status" value="1"/>
</dbReference>
<evidence type="ECO:0000313" key="14">
    <source>
        <dbReference type="RefSeq" id="XP_058985509.1"/>
    </source>
</evidence>
<accession>A0ABM3VI84</accession>
<evidence type="ECO:0000256" key="7">
    <source>
        <dbReference type="ARBA" id="ARBA00023170"/>
    </source>
</evidence>
<evidence type="ECO:0000256" key="8">
    <source>
        <dbReference type="ARBA" id="ARBA00023224"/>
    </source>
</evidence>
<feature type="compositionally biased region" description="Polar residues" evidence="10">
    <location>
        <begin position="223"/>
        <end position="244"/>
    </location>
</feature>
<evidence type="ECO:0000259" key="12">
    <source>
        <dbReference type="PROSITE" id="PS50262"/>
    </source>
</evidence>
<feature type="transmembrane region" description="Helical" evidence="11">
    <location>
        <begin position="354"/>
        <end position="378"/>
    </location>
</feature>
<feature type="transmembrane region" description="Helical" evidence="11">
    <location>
        <begin position="523"/>
        <end position="549"/>
    </location>
</feature>
<feature type="domain" description="G-protein coupled receptors family 1 profile" evidence="12">
    <location>
        <begin position="370"/>
        <end position="798"/>
    </location>
</feature>
<feature type="compositionally biased region" description="Polar residues" evidence="10">
    <location>
        <begin position="836"/>
        <end position="854"/>
    </location>
</feature>
<keyword evidence="4 11" id="KW-1133">Transmembrane helix</keyword>
<keyword evidence="7 9" id="KW-0675">Receptor</keyword>
<dbReference type="PRINTS" id="PR00237">
    <property type="entry name" value="GPCRRHODOPSN"/>
</dbReference>
<evidence type="ECO:0000256" key="4">
    <source>
        <dbReference type="ARBA" id="ARBA00022989"/>
    </source>
</evidence>
<dbReference type="InterPro" id="IPR000276">
    <property type="entry name" value="GPCR_Rhodpsn"/>
</dbReference>
<protein>
    <submittedName>
        <fullName evidence="14">Trissin receptor</fullName>
    </submittedName>
</protein>
<feature type="transmembrane region" description="Helical" evidence="11">
    <location>
        <begin position="778"/>
        <end position="801"/>
    </location>
</feature>
<feature type="region of interest" description="Disordered" evidence="10">
    <location>
        <begin position="659"/>
        <end position="724"/>
    </location>
</feature>
<feature type="transmembrane region" description="Helical" evidence="11">
    <location>
        <begin position="738"/>
        <end position="758"/>
    </location>
</feature>
<evidence type="ECO:0000256" key="5">
    <source>
        <dbReference type="ARBA" id="ARBA00023040"/>
    </source>
</evidence>
<feature type="region of interest" description="Disordered" evidence="10">
    <location>
        <begin position="203"/>
        <end position="253"/>
    </location>
</feature>
<feature type="transmembrane region" description="Helical" evidence="11">
    <location>
        <begin position="390"/>
        <end position="416"/>
    </location>
</feature>
<dbReference type="InterPro" id="IPR017452">
    <property type="entry name" value="GPCR_Rhodpsn_7TM"/>
</dbReference>
<evidence type="ECO:0000256" key="9">
    <source>
        <dbReference type="RuleBase" id="RU000688"/>
    </source>
</evidence>
<dbReference type="Pfam" id="PF00001">
    <property type="entry name" value="7tm_1"/>
    <property type="match status" value="1"/>
</dbReference>
<name>A0ABM3VI84_MUSDO</name>
<gene>
    <name evidence="14" type="primary">LOC101887609</name>
</gene>